<dbReference type="InterPro" id="IPR002495">
    <property type="entry name" value="Glyco_trans_8"/>
</dbReference>
<protein>
    <recommendedName>
        <fullName evidence="10">Glycosyltransferase</fullName>
    </recommendedName>
</protein>
<keyword evidence="5" id="KW-0333">Golgi apparatus</keyword>
<evidence type="ECO:0000256" key="6">
    <source>
        <dbReference type="ARBA" id="ARBA00023136"/>
    </source>
</evidence>
<evidence type="ECO:0000256" key="4">
    <source>
        <dbReference type="ARBA" id="ARBA00022989"/>
    </source>
</evidence>
<keyword evidence="9" id="KW-1185">Reference proteome</keyword>
<dbReference type="GO" id="GO:0015020">
    <property type="term" value="F:glucuronosyltransferase activity"/>
    <property type="evidence" value="ECO:0007669"/>
    <property type="project" value="TreeGrafter"/>
</dbReference>
<evidence type="ECO:0008006" key="10">
    <source>
        <dbReference type="Google" id="ProtNLM"/>
    </source>
</evidence>
<keyword evidence="4" id="KW-1133">Transmembrane helix</keyword>
<dbReference type="Proteomes" id="UP001432322">
    <property type="component" value="Unassembled WGS sequence"/>
</dbReference>
<evidence type="ECO:0000256" key="5">
    <source>
        <dbReference type="ARBA" id="ARBA00023034"/>
    </source>
</evidence>
<gene>
    <name evidence="8" type="ORF">PFISCL1PPCAC_9770</name>
</gene>
<evidence type="ECO:0000313" key="8">
    <source>
        <dbReference type="EMBL" id="GMT18473.1"/>
    </source>
</evidence>
<dbReference type="SUPFAM" id="SSF53448">
    <property type="entry name" value="Nucleotide-diphospho-sugar transferases"/>
    <property type="match status" value="1"/>
</dbReference>
<name>A0AAV5VJP4_9BILA</name>
<comment type="caution">
    <text evidence="8">The sequence shown here is derived from an EMBL/GenBank/DDBJ whole genome shotgun (WGS) entry which is preliminary data.</text>
</comment>
<dbReference type="PANTHER" id="PTHR12270:SF25">
    <property type="entry name" value="GLYCOSYLTRANSFERASE-LIKE PROTEIN LARGE"/>
    <property type="match status" value="1"/>
</dbReference>
<feature type="non-terminal residue" evidence="8">
    <location>
        <position position="242"/>
    </location>
</feature>
<comment type="subcellular location">
    <subcellularLocation>
        <location evidence="1">Golgi apparatus membrane</location>
        <topology evidence="1">Single-pass type II membrane protein</topology>
    </subcellularLocation>
</comment>
<proteinExistence type="predicted"/>
<sequence>VRWSLYDLTSSHDRIKFIPTAHRAGNMGYLRMFAHDLLPLYVEKVILLDTDTMVLEDLAVMHSYFAIMDRKGAIFGASGDMYKRYEIRTKLPRKKFGPNVGIVMLDIKRMRETPWNDLWKEETLRLIHKYGPPTASEQDTFASLEYSHPDLAFRLPCGYNYQLGEWAVDSLCSGGSQNYDRVKIAHWTEEEKWSSHKPSAQHFTKIYHCIQMLDWSLINGVEYEKSSAPPRTLIYMRDGTMP</sequence>
<dbReference type="GO" id="GO:0042285">
    <property type="term" value="F:xylosyltransferase activity"/>
    <property type="evidence" value="ECO:0007669"/>
    <property type="project" value="TreeGrafter"/>
</dbReference>
<dbReference type="GO" id="GO:0035269">
    <property type="term" value="P:protein O-linked glycosylation via mannose"/>
    <property type="evidence" value="ECO:0007669"/>
    <property type="project" value="TreeGrafter"/>
</dbReference>
<dbReference type="GO" id="GO:0000139">
    <property type="term" value="C:Golgi membrane"/>
    <property type="evidence" value="ECO:0007669"/>
    <property type="project" value="UniProtKB-SubCell"/>
</dbReference>
<evidence type="ECO:0000256" key="1">
    <source>
        <dbReference type="ARBA" id="ARBA00004323"/>
    </source>
</evidence>
<dbReference type="InterPro" id="IPR029044">
    <property type="entry name" value="Nucleotide-diphossugar_trans"/>
</dbReference>
<keyword evidence="6" id="KW-0472">Membrane</keyword>
<evidence type="ECO:0000313" key="9">
    <source>
        <dbReference type="Proteomes" id="UP001432322"/>
    </source>
</evidence>
<reference evidence="8" key="1">
    <citation type="submission" date="2023-10" db="EMBL/GenBank/DDBJ databases">
        <title>Genome assembly of Pristionchus species.</title>
        <authorList>
            <person name="Yoshida K."/>
            <person name="Sommer R.J."/>
        </authorList>
    </citation>
    <scope>NUCLEOTIDE SEQUENCE</scope>
    <source>
        <strain evidence="8">RS5133</strain>
    </source>
</reference>
<feature type="non-terminal residue" evidence="8">
    <location>
        <position position="1"/>
    </location>
</feature>
<accession>A0AAV5VJP4</accession>
<keyword evidence="3" id="KW-0735">Signal-anchor</keyword>
<dbReference type="InterPro" id="IPR051292">
    <property type="entry name" value="Xyl/GlcA_transferase"/>
</dbReference>
<evidence type="ECO:0000256" key="7">
    <source>
        <dbReference type="ARBA" id="ARBA00023180"/>
    </source>
</evidence>
<evidence type="ECO:0000256" key="3">
    <source>
        <dbReference type="ARBA" id="ARBA00022968"/>
    </source>
</evidence>
<keyword evidence="7" id="KW-0325">Glycoprotein</keyword>
<dbReference type="EMBL" id="BTSY01000003">
    <property type="protein sequence ID" value="GMT18473.1"/>
    <property type="molecule type" value="Genomic_DNA"/>
</dbReference>
<dbReference type="PANTHER" id="PTHR12270">
    <property type="entry name" value="GLYCOSYLTRANSFERASE-RELATED"/>
    <property type="match status" value="1"/>
</dbReference>
<dbReference type="Pfam" id="PF01501">
    <property type="entry name" value="Glyco_transf_8"/>
    <property type="match status" value="1"/>
</dbReference>
<dbReference type="Gene3D" id="3.90.550.10">
    <property type="entry name" value="Spore Coat Polysaccharide Biosynthesis Protein SpsA, Chain A"/>
    <property type="match status" value="1"/>
</dbReference>
<keyword evidence="2" id="KW-0812">Transmembrane</keyword>
<organism evidence="8 9">
    <name type="scientific">Pristionchus fissidentatus</name>
    <dbReference type="NCBI Taxonomy" id="1538716"/>
    <lineage>
        <taxon>Eukaryota</taxon>
        <taxon>Metazoa</taxon>
        <taxon>Ecdysozoa</taxon>
        <taxon>Nematoda</taxon>
        <taxon>Chromadorea</taxon>
        <taxon>Rhabditida</taxon>
        <taxon>Rhabditina</taxon>
        <taxon>Diplogasteromorpha</taxon>
        <taxon>Diplogasteroidea</taxon>
        <taxon>Neodiplogasteridae</taxon>
        <taxon>Pristionchus</taxon>
    </lineage>
</organism>
<dbReference type="AlphaFoldDB" id="A0AAV5VJP4"/>
<evidence type="ECO:0000256" key="2">
    <source>
        <dbReference type="ARBA" id="ARBA00022692"/>
    </source>
</evidence>